<dbReference type="RefSeq" id="WP_215619186.1">
    <property type="nucleotide sequence ID" value="NZ_JADOER010000012.1"/>
</dbReference>
<dbReference type="EMBL" id="JADOER010000012">
    <property type="protein sequence ID" value="MBT9313294.1"/>
    <property type="molecule type" value="Genomic_DNA"/>
</dbReference>
<dbReference type="Proteomes" id="UP001196661">
    <property type="component" value="Unassembled WGS sequence"/>
</dbReference>
<feature type="transmembrane region" description="Helical" evidence="1">
    <location>
        <begin position="185"/>
        <end position="205"/>
    </location>
</feature>
<keyword evidence="1" id="KW-0812">Transmembrane</keyword>
<dbReference type="InterPro" id="IPR003675">
    <property type="entry name" value="Rce1/LyrA-like_dom"/>
</dbReference>
<keyword evidence="3" id="KW-0378">Hydrolase</keyword>
<feature type="transmembrane region" description="Helical" evidence="1">
    <location>
        <begin position="47"/>
        <end position="69"/>
    </location>
</feature>
<protein>
    <submittedName>
        <fullName evidence="3">CPBP family intramembrane metalloprotease</fullName>
    </submittedName>
</protein>
<organism evidence="3 4">
    <name type="scientific">Leptothoe kymatousa TAU-MAC 1615</name>
    <dbReference type="NCBI Taxonomy" id="2364775"/>
    <lineage>
        <taxon>Bacteria</taxon>
        <taxon>Bacillati</taxon>
        <taxon>Cyanobacteriota</taxon>
        <taxon>Cyanophyceae</taxon>
        <taxon>Nodosilineales</taxon>
        <taxon>Cymatolegaceae</taxon>
        <taxon>Leptothoe</taxon>
        <taxon>Leptothoe kymatousa</taxon>
    </lineage>
</organism>
<reference evidence="3 4" key="1">
    <citation type="journal article" date="2021" name="Mar. Drugs">
        <title>Genome Reduction and Secondary Metabolism of the Marine Sponge-Associated Cyanobacterium Leptothoe.</title>
        <authorList>
            <person name="Konstantinou D."/>
            <person name="Popin R.V."/>
            <person name="Fewer D.P."/>
            <person name="Sivonen K."/>
            <person name="Gkelis S."/>
        </authorList>
    </citation>
    <scope>NUCLEOTIDE SEQUENCE [LARGE SCALE GENOMIC DNA]</scope>
    <source>
        <strain evidence="3 4">TAU-MAC 1615</strain>
    </source>
</reference>
<feature type="transmembrane region" description="Helical" evidence="1">
    <location>
        <begin position="96"/>
        <end position="119"/>
    </location>
</feature>
<feature type="transmembrane region" description="Helical" evidence="1">
    <location>
        <begin position="20"/>
        <end position="41"/>
    </location>
</feature>
<keyword evidence="3" id="KW-0482">Metalloprotease</keyword>
<keyword evidence="1" id="KW-1133">Transmembrane helix</keyword>
<evidence type="ECO:0000313" key="4">
    <source>
        <dbReference type="Proteomes" id="UP001196661"/>
    </source>
</evidence>
<evidence type="ECO:0000256" key="1">
    <source>
        <dbReference type="SAM" id="Phobius"/>
    </source>
</evidence>
<comment type="caution">
    <text evidence="3">The sequence shown here is derived from an EMBL/GenBank/DDBJ whole genome shotgun (WGS) entry which is preliminary data.</text>
</comment>
<name>A0ABS5Y611_9CYAN</name>
<dbReference type="PANTHER" id="PTHR43592:SF20">
    <property type="entry name" value="ALPHA_BETA-HYDROLASES SUPERFAMILY PROTEIN"/>
    <property type="match status" value="1"/>
</dbReference>
<keyword evidence="4" id="KW-1185">Reference proteome</keyword>
<evidence type="ECO:0000259" key="2">
    <source>
        <dbReference type="Pfam" id="PF02517"/>
    </source>
</evidence>
<feature type="transmembrane region" description="Helical" evidence="1">
    <location>
        <begin position="217"/>
        <end position="235"/>
    </location>
</feature>
<evidence type="ECO:0000313" key="3">
    <source>
        <dbReference type="EMBL" id="MBT9313294.1"/>
    </source>
</evidence>
<dbReference type="Pfam" id="PF02517">
    <property type="entry name" value="Rce1-like"/>
    <property type="match status" value="1"/>
</dbReference>
<accession>A0ABS5Y611</accession>
<feature type="domain" description="CAAX prenyl protease 2/Lysostaphin resistance protein A-like" evidence="2">
    <location>
        <begin position="130"/>
        <end position="228"/>
    </location>
</feature>
<sequence>MVQRLRYQQLACVALPWRILIFFALLLLLWSPLALLTYGAGYVANQGALASTLALIALYLCFLGHAWLWGRGVHGWLRPFDQYGLVFVKRFFKDSAIALALGLGLVVGLFGLEVFLGWATLHPRGITTIALEGLGVALGIGLAEELLFRGWLLTELGTGVSKYQAIFWSGFIFAVAHFIKPLPDIISTSPQFLGLLLLGLILGAMRHISRYPTRFQSLGLPMGLHAGLVWGYYIVDVADLVIPSGQVPEWMTGIHGNPLSGLLGVAILSGLAVLAGFKLRSK</sequence>
<proteinExistence type="predicted"/>
<dbReference type="GO" id="GO:0008237">
    <property type="term" value="F:metallopeptidase activity"/>
    <property type="evidence" value="ECO:0007669"/>
    <property type="project" value="UniProtKB-KW"/>
</dbReference>
<keyword evidence="1" id="KW-0472">Membrane</keyword>
<keyword evidence="3" id="KW-0645">Protease</keyword>
<feature type="transmembrane region" description="Helical" evidence="1">
    <location>
        <begin position="160"/>
        <end position="179"/>
    </location>
</feature>
<dbReference type="PANTHER" id="PTHR43592">
    <property type="entry name" value="CAAX AMINO TERMINAL PROTEASE"/>
    <property type="match status" value="1"/>
</dbReference>
<feature type="transmembrane region" description="Helical" evidence="1">
    <location>
        <begin position="255"/>
        <end position="277"/>
    </location>
</feature>
<feature type="transmembrane region" description="Helical" evidence="1">
    <location>
        <begin position="125"/>
        <end position="148"/>
    </location>
</feature>
<gene>
    <name evidence="3" type="ORF">IXB28_13845</name>
</gene>